<feature type="transmembrane region" description="Helical" evidence="3">
    <location>
        <begin position="574"/>
        <end position="590"/>
    </location>
</feature>
<feature type="compositionally biased region" description="Basic residues" evidence="2">
    <location>
        <begin position="92"/>
        <end position="101"/>
    </location>
</feature>
<dbReference type="PANTHER" id="PTHR34562:SF8">
    <property type="entry name" value="WPP DOMAIN-INTERACTING PROTEIN 1"/>
    <property type="match status" value="1"/>
</dbReference>
<keyword evidence="1" id="KW-0175">Coiled coil</keyword>
<dbReference type="AlphaFoldDB" id="A0A8B8QR03"/>
<feature type="region of interest" description="Disordered" evidence="2">
    <location>
        <begin position="181"/>
        <end position="355"/>
    </location>
</feature>
<dbReference type="OrthoDB" id="680851at2759"/>
<feature type="region of interest" description="Disordered" evidence="2">
    <location>
        <begin position="145"/>
        <end position="168"/>
    </location>
</feature>
<feature type="compositionally biased region" description="Basic and acidic residues" evidence="2">
    <location>
        <begin position="19"/>
        <end position="32"/>
    </location>
</feature>
<evidence type="ECO:0000313" key="5">
    <source>
        <dbReference type="RefSeq" id="XP_030549445.1"/>
    </source>
</evidence>
<dbReference type="Proteomes" id="UP000827889">
    <property type="component" value="Chromosome 2"/>
</dbReference>
<keyword evidence="3" id="KW-1133">Transmembrane helix</keyword>
<feature type="compositionally biased region" description="Low complexity" evidence="2">
    <location>
        <begin position="121"/>
        <end position="130"/>
    </location>
</feature>
<organism evidence="4 5">
    <name type="scientific">Rhodamnia argentea</name>
    <dbReference type="NCBI Taxonomy" id="178133"/>
    <lineage>
        <taxon>Eukaryota</taxon>
        <taxon>Viridiplantae</taxon>
        <taxon>Streptophyta</taxon>
        <taxon>Embryophyta</taxon>
        <taxon>Tracheophyta</taxon>
        <taxon>Spermatophyta</taxon>
        <taxon>Magnoliopsida</taxon>
        <taxon>eudicotyledons</taxon>
        <taxon>Gunneridae</taxon>
        <taxon>Pentapetalae</taxon>
        <taxon>rosids</taxon>
        <taxon>malvids</taxon>
        <taxon>Myrtales</taxon>
        <taxon>Myrtaceae</taxon>
        <taxon>Myrtoideae</taxon>
        <taxon>Myrteae</taxon>
        <taxon>Australasian group</taxon>
        <taxon>Rhodamnia</taxon>
    </lineage>
</organism>
<keyword evidence="3" id="KW-0812">Transmembrane</keyword>
<evidence type="ECO:0000256" key="2">
    <source>
        <dbReference type="SAM" id="MobiDB-lite"/>
    </source>
</evidence>
<feature type="compositionally biased region" description="Polar residues" evidence="2">
    <location>
        <begin position="229"/>
        <end position="244"/>
    </location>
</feature>
<name>A0A8B8QR03_9MYRT</name>
<proteinExistence type="predicted"/>
<evidence type="ECO:0000313" key="4">
    <source>
        <dbReference type="Proteomes" id="UP000827889"/>
    </source>
</evidence>
<sequence length="602" mass="65707">MDSREECSTLESQDDCEVSPERASRSDPRDIRNNGSCDNIDLDESGMGENFDAGALAPDSIEKGKQIVEPNTSPPSTAQSPSGVTPPTKKGYGLKKWRRIRRDFVKDGSAHSDSSKILKRGLNGLGNQNNSSRFSVERISVGVMKDSEGSVGSTSMTRNLGHADGPAMHASTLESNFAATPAFTAGADSDNSEDRSSKSSTAASAPKAKHDFSSAFGYVRERNRMKNLSGKSQGGSSQHAQQNKGRIEISKKPRGERVKIQKENSHSSVESDLRSSSSVFMQGANASNGKKSGAAMNYYSANSDEAGDHFSEEVQTGYPTENVGEAEDFSQDDSAVDLSWEAGEEKRESNRSSADCNTLIESINALQSLQEALEQEVQKFSEIGRDPILASNGSSNGGTVLQEQPDPKQINQHASGSLEIQILSLTENVKLLEAKVEETRAELKVKESRVSELEDSLNSRKSVKEEPESTLELQREECREMETDLEGLFKQKIEAEVEYLVIARTIQKLKVDAQSQLMLLNEGDDQHASESEAESKAAALKKQAEDLVKACEDIEVVGEVWKLQRGACKVSSCFVIQLVLFLLVFWWFIMQISPQAGEVVPT</sequence>
<dbReference type="RefSeq" id="XP_030549445.1">
    <property type="nucleotide sequence ID" value="XM_030693585.2"/>
</dbReference>
<feature type="compositionally biased region" description="Acidic residues" evidence="2">
    <location>
        <begin position="324"/>
        <end position="335"/>
    </location>
</feature>
<feature type="region of interest" description="Disordered" evidence="2">
    <location>
        <begin position="1"/>
        <end position="131"/>
    </location>
</feature>
<protein>
    <submittedName>
        <fullName evidence="5">WPP domain-interacting protein 1-like</fullName>
    </submittedName>
</protein>
<accession>A0A8B8QR03</accession>
<feature type="region of interest" description="Disordered" evidence="2">
    <location>
        <begin position="447"/>
        <end position="471"/>
    </location>
</feature>
<dbReference type="KEGG" id="rarg:115754514"/>
<feature type="region of interest" description="Disordered" evidence="2">
    <location>
        <begin position="388"/>
        <end position="410"/>
    </location>
</feature>
<reference evidence="5" key="2">
    <citation type="submission" date="2025-08" db="UniProtKB">
        <authorList>
            <consortium name="RefSeq"/>
        </authorList>
    </citation>
    <scope>IDENTIFICATION</scope>
    <source>
        <tissue evidence="5">Leaf</tissue>
    </source>
</reference>
<feature type="compositionally biased region" description="Basic and acidic residues" evidence="2">
    <location>
        <begin position="462"/>
        <end position="471"/>
    </location>
</feature>
<reference evidence="4" key="1">
    <citation type="submission" date="2025-05" db="UniProtKB">
        <authorList>
            <consortium name="RefSeq"/>
        </authorList>
    </citation>
    <scope>NUCLEOTIDE SEQUENCE [LARGE SCALE GENOMIC DNA]</scope>
</reference>
<feature type="compositionally biased region" description="Basic and acidic residues" evidence="2">
    <location>
        <begin position="102"/>
        <end position="116"/>
    </location>
</feature>
<feature type="coiled-coil region" evidence="1">
    <location>
        <begin position="356"/>
        <end position="383"/>
    </location>
</feature>
<gene>
    <name evidence="5" type="primary">LOC115754514</name>
</gene>
<dbReference type="InterPro" id="IPR044696">
    <property type="entry name" value="WIP1/2/3"/>
</dbReference>
<evidence type="ECO:0000256" key="3">
    <source>
        <dbReference type="SAM" id="Phobius"/>
    </source>
</evidence>
<keyword evidence="4" id="KW-1185">Reference proteome</keyword>
<dbReference type="PANTHER" id="PTHR34562">
    <property type="entry name" value="WPP DOMAIN-INTERACTING PROTEIN 2"/>
    <property type="match status" value="1"/>
</dbReference>
<evidence type="ECO:0000256" key="1">
    <source>
        <dbReference type="SAM" id="Coils"/>
    </source>
</evidence>
<feature type="compositionally biased region" description="Polar residues" evidence="2">
    <location>
        <begin position="391"/>
        <end position="402"/>
    </location>
</feature>
<feature type="compositionally biased region" description="Basic and acidic residues" evidence="2">
    <location>
        <begin position="245"/>
        <end position="273"/>
    </location>
</feature>
<dbReference type="GeneID" id="115754514"/>
<keyword evidence="3" id="KW-0472">Membrane</keyword>
<feature type="compositionally biased region" description="Polar residues" evidence="2">
    <location>
        <begin position="69"/>
        <end position="85"/>
    </location>
</feature>